<evidence type="ECO:0000313" key="6">
    <source>
        <dbReference type="EMBL" id="MBU5490278.1"/>
    </source>
</evidence>
<dbReference type="Proteomes" id="UP000783588">
    <property type="component" value="Unassembled WGS sequence"/>
</dbReference>
<keyword evidence="2" id="KW-0813">Transport</keyword>
<keyword evidence="3 4" id="KW-0732">Signal</keyword>
<reference evidence="6 7" key="1">
    <citation type="submission" date="2021-06" db="EMBL/GenBank/DDBJ databases">
        <authorList>
            <person name="Sun Q."/>
            <person name="Li D."/>
        </authorList>
    </citation>
    <scope>NUCLEOTIDE SEQUENCE [LARGE SCALE GENOMIC DNA]</scope>
    <source>
        <strain evidence="6 7">MSJd-7</strain>
    </source>
</reference>
<evidence type="ECO:0000313" key="7">
    <source>
        <dbReference type="Proteomes" id="UP000783588"/>
    </source>
</evidence>
<dbReference type="PANTHER" id="PTHR30036">
    <property type="entry name" value="D-XYLOSE-BINDING PERIPLASMIC PROTEIN"/>
    <property type="match status" value="1"/>
</dbReference>
<keyword evidence="7" id="KW-1185">Reference proteome</keyword>
<organism evidence="6 7">
    <name type="scientific">Butyricicoccus intestinisimiae</name>
    <dbReference type="NCBI Taxonomy" id="2841509"/>
    <lineage>
        <taxon>Bacteria</taxon>
        <taxon>Bacillati</taxon>
        <taxon>Bacillota</taxon>
        <taxon>Clostridia</taxon>
        <taxon>Eubacteriales</taxon>
        <taxon>Butyricicoccaceae</taxon>
        <taxon>Butyricicoccus</taxon>
    </lineage>
</organism>
<dbReference type="InterPro" id="IPR050555">
    <property type="entry name" value="Bact_Solute-Bind_Prot2"/>
</dbReference>
<evidence type="ECO:0000259" key="5">
    <source>
        <dbReference type="Pfam" id="PF13407"/>
    </source>
</evidence>
<gene>
    <name evidence="6" type="ORF">KQI75_06550</name>
</gene>
<sequence>MKMKKAFAAILAGTMCAGMLVGCGTSQATQSDSKTDRAVKVSDYDGEITLVIATKDEFLGTLDNAVKAAAEINNVELHSVDCGADQDKQNDAVRAAAENGVDALIVNLADDSRAQDVIDAAGDIPIVFVNRCPKDTSLLNDTHVYVGSDESTSGVMQGELLADALKKDGQTEAHYFMLKGTEGLLHTMARSEDVIETLQKNGITAEETIPAIDCDFSRSVAMEKVNALLANGADFSKVDTIISNNDDMALGAIEALKQAGVDTSKMKIVGIDGTQIGLQAILDGDMTATVFQSTSGQAAASLQAAINLASKEKVNTGISYQLEDHTIWVPFEKVTEDNVGDYY</sequence>
<evidence type="ECO:0000256" key="3">
    <source>
        <dbReference type="ARBA" id="ARBA00022729"/>
    </source>
</evidence>
<evidence type="ECO:0000256" key="4">
    <source>
        <dbReference type="SAM" id="SignalP"/>
    </source>
</evidence>
<accession>A0ABS6ERF5</accession>
<dbReference type="InterPro" id="IPR025997">
    <property type="entry name" value="SBP_2_dom"/>
</dbReference>
<name>A0ABS6ERF5_9FIRM</name>
<feature type="domain" description="Periplasmic binding protein" evidence="5">
    <location>
        <begin position="53"/>
        <end position="313"/>
    </location>
</feature>
<dbReference type="Pfam" id="PF13407">
    <property type="entry name" value="Peripla_BP_4"/>
    <property type="match status" value="1"/>
</dbReference>
<feature type="signal peptide" evidence="4">
    <location>
        <begin position="1"/>
        <end position="28"/>
    </location>
</feature>
<dbReference type="EMBL" id="JAHLQI010000003">
    <property type="protein sequence ID" value="MBU5490278.1"/>
    <property type="molecule type" value="Genomic_DNA"/>
</dbReference>
<evidence type="ECO:0000256" key="1">
    <source>
        <dbReference type="ARBA" id="ARBA00004196"/>
    </source>
</evidence>
<dbReference type="RefSeq" id="WP_216469944.1">
    <property type="nucleotide sequence ID" value="NZ_JAHLQI010000003.1"/>
</dbReference>
<feature type="chain" id="PRO_5047016245" evidence="4">
    <location>
        <begin position="29"/>
        <end position="343"/>
    </location>
</feature>
<proteinExistence type="predicted"/>
<dbReference type="PROSITE" id="PS51257">
    <property type="entry name" value="PROKAR_LIPOPROTEIN"/>
    <property type="match status" value="1"/>
</dbReference>
<evidence type="ECO:0000256" key="2">
    <source>
        <dbReference type="ARBA" id="ARBA00022448"/>
    </source>
</evidence>
<dbReference type="PANTHER" id="PTHR30036:SF2">
    <property type="entry name" value="D-GALACTOSE_METHYL-GALACTOSIDE BINDING PERIPLASMIC PROTEIN MGLB"/>
    <property type="match status" value="1"/>
</dbReference>
<protein>
    <submittedName>
        <fullName evidence="6">Substrate-binding domain-containing protein</fullName>
    </submittedName>
</protein>
<comment type="caution">
    <text evidence="6">The sequence shown here is derived from an EMBL/GenBank/DDBJ whole genome shotgun (WGS) entry which is preliminary data.</text>
</comment>
<comment type="subcellular location">
    <subcellularLocation>
        <location evidence="1">Cell envelope</location>
    </subcellularLocation>
</comment>